<reference evidence="2 3" key="1">
    <citation type="journal article" date="2015" name="Stand. Genomic Sci.">
        <title>Genomic Encyclopedia of Bacterial and Archaeal Type Strains, Phase III: the genomes of soil and plant-associated and newly described type strains.</title>
        <authorList>
            <person name="Whitman W.B."/>
            <person name="Woyke T."/>
            <person name="Klenk H.P."/>
            <person name="Zhou Y."/>
            <person name="Lilburn T.G."/>
            <person name="Beck B.J."/>
            <person name="De Vos P."/>
            <person name="Vandamme P."/>
            <person name="Eisen J.A."/>
            <person name="Garrity G."/>
            <person name="Hugenholtz P."/>
            <person name="Kyrpides N.C."/>
        </authorList>
    </citation>
    <scope>NUCLEOTIDE SEQUENCE [LARGE SCALE GENOMIC DNA]</scope>
    <source>
        <strain evidence="2 3">CGMCC 1.10685</strain>
    </source>
</reference>
<dbReference type="Pfam" id="PF13365">
    <property type="entry name" value="Trypsin_2"/>
    <property type="match status" value="1"/>
</dbReference>
<proteinExistence type="predicted"/>
<dbReference type="SUPFAM" id="SSF50494">
    <property type="entry name" value="Trypsin-like serine proteases"/>
    <property type="match status" value="1"/>
</dbReference>
<evidence type="ECO:0000313" key="2">
    <source>
        <dbReference type="EMBL" id="TWI46039.1"/>
    </source>
</evidence>
<dbReference type="PANTHER" id="PTHR43019:SF23">
    <property type="entry name" value="PROTEASE DO-LIKE 5, CHLOROPLASTIC"/>
    <property type="match status" value="1"/>
</dbReference>
<dbReference type="EMBL" id="VLKW01000006">
    <property type="protein sequence ID" value="TWI46039.1"/>
    <property type="molecule type" value="Genomic_DNA"/>
</dbReference>
<dbReference type="Gene3D" id="2.40.10.10">
    <property type="entry name" value="Trypsin-like serine proteases"/>
    <property type="match status" value="2"/>
</dbReference>
<sequence>MSATNFWLAVDRLPPLHFCYPEPMSHVSRLFLAAVVACGAALPVLGPTVGAATLKETIAAVKPSVVGVGTMLRTRSPAIVFVATGFAVGDGLSIITNAHALPELDVERMETLGIVLGRGDKLDFRPATIAGVDREHDLAHLRLAGTPLPPLRLDNGPDAEEGQSLAFTGFPLGMNLGLTPVTHRAMLSAITPMLLPSVSSRRLDARAISQLQRRPFQIMQLDGTAYPGNSGSPVYDPDSGVVYGVLNMTFLKSQKENALSQPSGISYAIPVRYVRELLQQSATAK</sequence>
<dbReference type="InterPro" id="IPR043504">
    <property type="entry name" value="Peptidase_S1_PA_chymotrypsin"/>
</dbReference>
<dbReference type="PANTHER" id="PTHR43019">
    <property type="entry name" value="SERINE ENDOPROTEASE DEGS"/>
    <property type="match status" value="1"/>
</dbReference>
<dbReference type="InterPro" id="IPR009003">
    <property type="entry name" value="Peptidase_S1_PA"/>
</dbReference>
<name>A0A562PNP2_9BURK</name>
<accession>A0A562PNP2</accession>
<keyword evidence="1" id="KW-1133">Transmembrane helix</keyword>
<dbReference type="AlphaFoldDB" id="A0A562PNP2"/>
<protein>
    <submittedName>
        <fullName evidence="2">Trypsin-like peptidase</fullName>
    </submittedName>
</protein>
<gene>
    <name evidence="2" type="ORF">IP92_03472</name>
</gene>
<dbReference type="Proteomes" id="UP000315112">
    <property type="component" value="Unassembled WGS sequence"/>
</dbReference>
<comment type="caution">
    <text evidence="2">The sequence shown here is derived from an EMBL/GenBank/DDBJ whole genome shotgun (WGS) entry which is preliminary data.</text>
</comment>
<keyword evidence="1" id="KW-0472">Membrane</keyword>
<evidence type="ECO:0000313" key="3">
    <source>
        <dbReference type="Proteomes" id="UP000315112"/>
    </source>
</evidence>
<feature type="transmembrane region" description="Helical" evidence="1">
    <location>
        <begin position="30"/>
        <end position="54"/>
    </location>
</feature>
<evidence type="ECO:0000256" key="1">
    <source>
        <dbReference type="SAM" id="Phobius"/>
    </source>
</evidence>
<organism evidence="2 3">
    <name type="scientific">Pseudoduganella flava</name>
    <dbReference type="NCBI Taxonomy" id="871742"/>
    <lineage>
        <taxon>Bacteria</taxon>
        <taxon>Pseudomonadati</taxon>
        <taxon>Pseudomonadota</taxon>
        <taxon>Betaproteobacteria</taxon>
        <taxon>Burkholderiales</taxon>
        <taxon>Oxalobacteraceae</taxon>
        <taxon>Telluria group</taxon>
        <taxon>Pseudoduganella</taxon>
    </lineage>
</organism>
<keyword evidence="1" id="KW-0812">Transmembrane</keyword>